<reference evidence="1 2" key="1">
    <citation type="submission" date="2018-08" db="EMBL/GenBank/DDBJ databases">
        <title>Sequencing the genomes of 1000 actinobacteria strains.</title>
        <authorList>
            <person name="Klenk H.-P."/>
        </authorList>
    </citation>
    <scope>NUCLEOTIDE SEQUENCE [LARGE SCALE GENOMIC DNA]</scope>
    <source>
        <strain evidence="1 2">DSM 43927</strain>
    </source>
</reference>
<gene>
    <name evidence="1" type="ORF">DFJ69_6039</name>
</gene>
<dbReference type="Proteomes" id="UP000256661">
    <property type="component" value="Unassembled WGS sequence"/>
</dbReference>
<comment type="caution">
    <text evidence="1">The sequence shown here is derived from an EMBL/GenBank/DDBJ whole genome shotgun (WGS) entry which is preliminary data.</text>
</comment>
<protein>
    <submittedName>
        <fullName evidence="1">Uncharacterized protein</fullName>
    </submittedName>
</protein>
<keyword evidence="2" id="KW-1185">Reference proteome</keyword>
<evidence type="ECO:0000313" key="2">
    <source>
        <dbReference type="Proteomes" id="UP000256661"/>
    </source>
</evidence>
<dbReference type="Pfam" id="PF25735">
    <property type="entry name" value="Phage_L5_gp82"/>
    <property type="match status" value="1"/>
</dbReference>
<dbReference type="InterPro" id="IPR058002">
    <property type="entry name" value="Gp82"/>
</dbReference>
<dbReference type="EMBL" id="QTTT01000001">
    <property type="protein sequence ID" value="REF00495.1"/>
    <property type="molecule type" value="Genomic_DNA"/>
</dbReference>
<sequence>MSMTDPQAGRPIAEVRSGDLLGGFFQIHFNLRTTLWSVTSLRAPGKGRVVANVDDITLSQARMIVSEAGLRRVKRDGRRAVHAWVRGTIIAVNSHPCLDGLTRVSYNPKPKDTDDFDPYFRVQETSGPGRIVTEADRLVLAKPTPDALKGYGWLRHP</sequence>
<dbReference type="AlphaFoldDB" id="A0A3D9T742"/>
<name>A0A3D9T742_9ACTN</name>
<evidence type="ECO:0000313" key="1">
    <source>
        <dbReference type="EMBL" id="REF00495.1"/>
    </source>
</evidence>
<proteinExistence type="predicted"/>
<organism evidence="1 2">
    <name type="scientific">Thermomonospora umbrina</name>
    <dbReference type="NCBI Taxonomy" id="111806"/>
    <lineage>
        <taxon>Bacteria</taxon>
        <taxon>Bacillati</taxon>
        <taxon>Actinomycetota</taxon>
        <taxon>Actinomycetes</taxon>
        <taxon>Streptosporangiales</taxon>
        <taxon>Thermomonosporaceae</taxon>
        <taxon>Thermomonospora</taxon>
    </lineage>
</organism>
<accession>A0A3D9T742</accession>